<reference evidence="1 2" key="1">
    <citation type="submission" date="2020-04" db="EMBL/GenBank/DDBJ databases">
        <authorList>
            <person name="De Canck E."/>
        </authorList>
    </citation>
    <scope>NUCLEOTIDE SEQUENCE [LARGE SCALE GENOMIC DNA]</scope>
    <source>
        <strain evidence="1 2">LMG 27174</strain>
    </source>
</reference>
<gene>
    <name evidence="1" type="ORF">LMG27174_07307</name>
</gene>
<accession>A0A6J5CTU6</accession>
<sequence length="51" mass="5433">MVAAIVLKAATAAQPKTHYAPGMAGRLRLLRRFAPASMLDAGVRKDLQLDA</sequence>
<evidence type="ECO:0000313" key="1">
    <source>
        <dbReference type="EMBL" id="CAB3745239.1"/>
    </source>
</evidence>
<name>A0A6J5CTU6_9BURK</name>
<evidence type="ECO:0000313" key="2">
    <source>
        <dbReference type="Proteomes" id="UP000494205"/>
    </source>
</evidence>
<dbReference type="Proteomes" id="UP000494205">
    <property type="component" value="Unassembled WGS sequence"/>
</dbReference>
<organism evidence="1 2">
    <name type="scientific">Paraburkholderia rhynchosiae</name>
    <dbReference type="NCBI Taxonomy" id="487049"/>
    <lineage>
        <taxon>Bacteria</taxon>
        <taxon>Pseudomonadati</taxon>
        <taxon>Pseudomonadota</taxon>
        <taxon>Betaproteobacteria</taxon>
        <taxon>Burkholderiales</taxon>
        <taxon>Burkholderiaceae</taxon>
        <taxon>Paraburkholderia</taxon>
    </lineage>
</organism>
<protein>
    <recommendedName>
        <fullName evidence="3">Short-chain dehydrogenase</fullName>
    </recommendedName>
</protein>
<dbReference type="AlphaFoldDB" id="A0A6J5CTU6"/>
<dbReference type="EMBL" id="CADIJZ010000097">
    <property type="protein sequence ID" value="CAB3745239.1"/>
    <property type="molecule type" value="Genomic_DNA"/>
</dbReference>
<proteinExistence type="predicted"/>
<evidence type="ECO:0008006" key="3">
    <source>
        <dbReference type="Google" id="ProtNLM"/>
    </source>
</evidence>